<accession>A0AA39X7P4</accession>
<organism evidence="2 3">
    <name type="scientific">Bombardia bombarda</name>
    <dbReference type="NCBI Taxonomy" id="252184"/>
    <lineage>
        <taxon>Eukaryota</taxon>
        <taxon>Fungi</taxon>
        <taxon>Dikarya</taxon>
        <taxon>Ascomycota</taxon>
        <taxon>Pezizomycotina</taxon>
        <taxon>Sordariomycetes</taxon>
        <taxon>Sordariomycetidae</taxon>
        <taxon>Sordariales</taxon>
        <taxon>Lasiosphaeriaceae</taxon>
        <taxon>Bombardia</taxon>
    </lineage>
</organism>
<evidence type="ECO:0000256" key="1">
    <source>
        <dbReference type="SAM" id="MobiDB-lite"/>
    </source>
</evidence>
<keyword evidence="3" id="KW-1185">Reference proteome</keyword>
<feature type="region of interest" description="Disordered" evidence="1">
    <location>
        <begin position="354"/>
        <end position="384"/>
    </location>
</feature>
<reference evidence="2" key="1">
    <citation type="submission" date="2023-06" db="EMBL/GenBank/DDBJ databases">
        <title>Genome-scale phylogeny and comparative genomics of the fungal order Sordariales.</title>
        <authorList>
            <consortium name="Lawrence Berkeley National Laboratory"/>
            <person name="Hensen N."/>
            <person name="Bonometti L."/>
            <person name="Westerberg I."/>
            <person name="Brannstrom I.O."/>
            <person name="Guillou S."/>
            <person name="Cros-Aarteil S."/>
            <person name="Calhoun S."/>
            <person name="Haridas S."/>
            <person name="Kuo A."/>
            <person name="Mondo S."/>
            <person name="Pangilinan J."/>
            <person name="Riley R."/>
            <person name="LaButti K."/>
            <person name="Andreopoulos B."/>
            <person name="Lipzen A."/>
            <person name="Chen C."/>
            <person name="Yanf M."/>
            <person name="Daum C."/>
            <person name="Ng V."/>
            <person name="Clum A."/>
            <person name="Steindorff A."/>
            <person name="Ohm R."/>
            <person name="Martin F."/>
            <person name="Silar P."/>
            <person name="Natvig D."/>
            <person name="Lalanne C."/>
            <person name="Gautier V."/>
            <person name="Ament-velasquez S.L."/>
            <person name="Kruys A."/>
            <person name="Hutchinson M.I."/>
            <person name="Powell A.J."/>
            <person name="Barry K."/>
            <person name="Miller A.N."/>
            <person name="Grigoriev I.V."/>
            <person name="Debuchy R."/>
            <person name="Gladieux P."/>
            <person name="Thoren M.H."/>
            <person name="Johannesson H."/>
        </authorList>
    </citation>
    <scope>NUCLEOTIDE SEQUENCE</scope>
    <source>
        <strain evidence="2">SMH3391-2</strain>
    </source>
</reference>
<protein>
    <recommendedName>
        <fullName evidence="4">Peroxin 20</fullName>
    </recommendedName>
</protein>
<dbReference type="EMBL" id="JAULSR010000002">
    <property type="protein sequence ID" value="KAK0628839.1"/>
    <property type="molecule type" value="Genomic_DNA"/>
</dbReference>
<evidence type="ECO:0000313" key="3">
    <source>
        <dbReference type="Proteomes" id="UP001174934"/>
    </source>
</evidence>
<name>A0AA39X7P4_9PEZI</name>
<gene>
    <name evidence="2" type="ORF">B0T17DRAFT_489190</name>
</gene>
<dbReference type="Proteomes" id="UP001174934">
    <property type="component" value="Unassembled WGS sequence"/>
</dbReference>
<feature type="compositionally biased region" description="Basic and acidic residues" evidence="1">
    <location>
        <begin position="355"/>
        <end position="365"/>
    </location>
</feature>
<sequence length="384" mass="40741">MADNMCGPSNGAKSLIAHTDRDRALHQDRLTNNSPAGGASASFRSQPAFSNTADNAFQNFQQGQAPLQPMAPMPFAQGVQHARQAILRPVPSGMPAAMHASAGSSTTTRRDWVDEFATMHVGSSAAVATAAAAPSSMFVMNPLRPVGMALHQAPMGFGAAVPSYAMQHAGGSGLSMYSSAANVQQQFDTPQQQQRIESALDVEAFNRAFGEYDEADFEQELASWDQERGEEVDAKARAATAAADQELADAQDAWMAEHGPHVQPPTAEEMTVIDADLEELARELEQRQAAGDPEVLPARSRRQNGELAAAAGGIVNSVAGDQSEKFRKSNFLEFMRRVASGDVVVEGTDFVDAETGEKVAPKEAEEGGVEGEGVVVDGDGQRLQ</sequence>
<dbReference type="AlphaFoldDB" id="A0AA39X7P4"/>
<comment type="caution">
    <text evidence="2">The sequence shown here is derived from an EMBL/GenBank/DDBJ whole genome shotgun (WGS) entry which is preliminary data.</text>
</comment>
<evidence type="ECO:0008006" key="4">
    <source>
        <dbReference type="Google" id="ProtNLM"/>
    </source>
</evidence>
<proteinExistence type="predicted"/>
<evidence type="ECO:0000313" key="2">
    <source>
        <dbReference type="EMBL" id="KAK0628839.1"/>
    </source>
</evidence>